<feature type="transmembrane region" description="Helical" evidence="2">
    <location>
        <begin position="99"/>
        <end position="130"/>
    </location>
</feature>
<feature type="region of interest" description="Disordered" evidence="1">
    <location>
        <begin position="1"/>
        <end position="57"/>
    </location>
</feature>
<organism evidence="3 4">
    <name type="scientific">Galendromus occidentalis</name>
    <name type="common">western predatory mite</name>
    <dbReference type="NCBI Taxonomy" id="34638"/>
    <lineage>
        <taxon>Eukaryota</taxon>
        <taxon>Metazoa</taxon>
        <taxon>Ecdysozoa</taxon>
        <taxon>Arthropoda</taxon>
        <taxon>Chelicerata</taxon>
        <taxon>Arachnida</taxon>
        <taxon>Acari</taxon>
        <taxon>Parasitiformes</taxon>
        <taxon>Mesostigmata</taxon>
        <taxon>Gamasina</taxon>
        <taxon>Phytoseioidea</taxon>
        <taxon>Phytoseiidae</taxon>
        <taxon>Typhlodrominae</taxon>
        <taxon>Galendromus</taxon>
    </lineage>
</organism>
<keyword evidence="2" id="KW-0472">Membrane</keyword>
<evidence type="ECO:0000256" key="1">
    <source>
        <dbReference type="SAM" id="MobiDB-lite"/>
    </source>
</evidence>
<evidence type="ECO:0000313" key="4">
    <source>
        <dbReference type="RefSeq" id="XP_003746239.1"/>
    </source>
</evidence>
<reference evidence="4" key="1">
    <citation type="submission" date="2025-08" db="UniProtKB">
        <authorList>
            <consortium name="RefSeq"/>
        </authorList>
    </citation>
    <scope>IDENTIFICATION</scope>
</reference>
<dbReference type="Proteomes" id="UP000694867">
    <property type="component" value="Unplaced"/>
</dbReference>
<evidence type="ECO:0000313" key="3">
    <source>
        <dbReference type="Proteomes" id="UP000694867"/>
    </source>
</evidence>
<gene>
    <name evidence="4" type="primary">LOC100907290</name>
</gene>
<dbReference type="KEGG" id="goe:100907290"/>
<evidence type="ECO:0000256" key="2">
    <source>
        <dbReference type="SAM" id="Phobius"/>
    </source>
</evidence>
<feature type="compositionally biased region" description="Acidic residues" evidence="1">
    <location>
        <begin position="1"/>
        <end position="11"/>
    </location>
</feature>
<keyword evidence="2" id="KW-1133">Transmembrane helix</keyword>
<dbReference type="GeneID" id="100907290"/>
<feature type="transmembrane region" description="Helical" evidence="2">
    <location>
        <begin position="236"/>
        <end position="255"/>
    </location>
</feature>
<name>A0AAJ6VZP8_9ACAR</name>
<keyword evidence="3" id="KW-1185">Reference proteome</keyword>
<dbReference type="RefSeq" id="XP_003746239.1">
    <property type="nucleotide sequence ID" value="XM_003746191.1"/>
</dbReference>
<dbReference type="AlphaFoldDB" id="A0AAJ6VZP8"/>
<feature type="compositionally biased region" description="Basic and acidic residues" evidence="1">
    <location>
        <begin position="28"/>
        <end position="57"/>
    </location>
</feature>
<feature type="transmembrane region" description="Helical" evidence="2">
    <location>
        <begin position="205"/>
        <end position="224"/>
    </location>
</feature>
<feature type="transmembrane region" description="Helical" evidence="2">
    <location>
        <begin position="136"/>
        <end position="157"/>
    </location>
</feature>
<sequence length="336" mass="37697">MALDDTDDEVVTDPVTSPPKETPAARIDNAKSDDVDKDKIESPPRSPDREKTDLEKHVSLDMTNGDDIRLDDVSDDRYLDKLDGDFTEEQLHNQENRRLVAFSWILLVQFGQWLIIGLGGLLSAIVNGVINYHDSVYISLTLIFALVFIGHLCYFSLMQNLESYQGNLSVESLSRERYLNVCKLISLTFTMCGFTYAVTGTFTQISFNVVAMSVLLSLMSIFILSRVFRIFPQVRILLNVSLLAAVFALNIWGFSLCDQFGSAWRSASPLTLVAAAFFGFLISAGILIQSRSFAIDRVQQKIAMRDCGCAATLNIYTVFINKVWVKLVGEELYNHK</sequence>
<keyword evidence="2" id="KW-0812">Transmembrane</keyword>
<proteinExistence type="predicted"/>
<protein>
    <submittedName>
        <fullName evidence="4">Uncharacterized protein LOC100907290</fullName>
    </submittedName>
</protein>
<feature type="transmembrane region" description="Helical" evidence="2">
    <location>
        <begin position="267"/>
        <end position="288"/>
    </location>
</feature>
<feature type="transmembrane region" description="Helical" evidence="2">
    <location>
        <begin position="178"/>
        <end position="199"/>
    </location>
</feature>
<accession>A0AAJ6VZP8</accession>